<reference evidence="4" key="1">
    <citation type="submission" date="2005-01" db="EMBL/GenBank/DDBJ databases">
        <title>The sequence of Magnaporthe grisea chromosome 7.</title>
        <authorList>
            <person name="Thon M.R."/>
            <person name="Pan H."/>
            <person name="Diener A."/>
            <person name="Papalas J."/>
            <person name="Taro A."/>
            <person name="Mitchell T."/>
            <person name="Dean R.A."/>
        </authorList>
    </citation>
    <scope>NUCLEOTIDE SEQUENCE</scope>
    <source>
        <strain evidence="4">70-15</strain>
    </source>
</reference>
<dbReference type="InterPro" id="IPR018713">
    <property type="entry name" value="MPAB/Lcp_cat_dom"/>
</dbReference>
<feature type="domain" description="ER-bound oxygenase mpaB/mpaB'/Rubber oxygenase catalytic" evidence="3">
    <location>
        <begin position="134"/>
        <end position="349"/>
    </location>
</feature>
<evidence type="ECO:0000256" key="1">
    <source>
        <dbReference type="SAM" id="MobiDB-lite"/>
    </source>
</evidence>
<gene>
    <name evidence="4" type="ORF">MGCH7_ch7g1039</name>
</gene>
<dbReference type="PANTHER" id="PTHR36151:SF3">
    <property type="entry name" value="ER-BOUND OXYGENASE MPAB_MPAB'_RUBBER OXYGENASE CATALYTIC DOMAIN-CONTAINING PROTEIN"/>
    <property type="match status" value="1"/>
</dbReference>
<evidence type="ECO:0000256" key="2">
    <source>
        <dbReference type="SAM" id="Phobius"/>
    </source>
</evidence>
<organism evidence="4">
    <name type="scientific">Pyricularia oryzae (strain 70-15 / ATCC MYA-4617 / FGSC 8958)</name>
    <name type="common">Rice blast fungus</name>
    <name type="synonym">Magnaporthe oryzae</name>
    <dbReference type="NCBI Taxonomy" id="242507"/>
    <lineage>
        <taxon>Eukaryota</taxon>
        <taxon>Fungi</taxon>
        <taxon>Dikarya</taxon>
        <taxon>Ascomycota</taxon>
        <taxon>Pezizomycotina</taxon>
        <taxon>Sordariomycetes</taxon>
        <taxon>Sordariomycetidae</taxon>
        <taxon>Magnaporthales</taxon>
        <taxon>Pyriculariaceae</taxon>
        <taxon>Pyricularia</taxon>
    </lineage>
</organism>
<protein>
    <recommendedName>
        <fullName evidence="3">ER-bound oxygenase mpaB/mpaB'/Rubber oxygenase catalytic domain-containing protein</fullName>
    </recommendedName>
</protein>
<feature type="transmembrane region" description="Helical" evidence="2">
    <location>
        <begin position="342"/>
        <end position="362"/>
    </location>
</feature>
<proteinExistence type="predicted"/>
<sequence>MHEQAATACMVIDLVPAPSRDSYNRKIETYGLIYNRLSEASVSKYLPLVGAVVGRQYTPHINMLAHQAADDSIDSPSNSTSAVKLSSSSSSMATTAHNLPPVNGGSDPLASSKSSIRKPHIFETIQEPVELRKVTQDAIYLMGGQFAILCQFAHPALAEGSYKHSNFAGRVMNRLQTTARFLVAAIHGSQEEKEAIFGVIHRRHASVKGDGYDADDPELHRWTAATLFVSLVVVHETFFGKVSRGLQERWFREAGVYGTSLRMPPDMWPATLDAFWRYWQHNIDTLHVTDWARSLAADLLWPRDMPLWLWPVLPAGRLFTAQWLPERLQREYRLTPSPLGTALYHFTAGCAALVYPYVPMWVRQRPARFYMQDMKRSVEMIQRTGHWPR</sequence>
<keyword evidence="2" id="KW-0812">Transmembrane</keyword>
<name>Q2KEJ7_PYRO7</name>
<dbReference type="GO" id="GO:0016491">
    <property type="term" value="F:oxidoreductase activity"/>
    <property type="evidence" value="ECO:0007669"/>
    <property type="project" value="InterPro"/>
</dbReference>
<dbReference type="Pfam" id="PF09995">
    <property type="entry name" value="MPAB_Lcp_cat"/>
    <property type="match status" value="1"/>
</dbReference>
<keyword evidence="2" id="KW-0472">Membrane</keyword>
<evidence type="ECO:0000259" key="3">
    <source>
        <dbReference type="Pfam" id="PF09995"/>
    </source>
</evidence>
<keyword evidence="2" id="KW-1133">Transmembrane helix</keyword>
<dbReference type="AlphaFoldDB" id="Q2KEJ7"/>
<accession>Q2KEJ7</accession>
<dbReference type="PANTHER" id="PTHR36151">
    <property type="entry name" value="BLR2777 PROTEIN"/>
    <property type="match status" value="1"/>
</dbReference>
<evidence type="ECO:0000313" key="4">
    <source>
        <dbReference type="EMBL" id="EAQ71632.1"/>
    </source>
</evidence>
<feature type="region of interest" description="Disordered" evidence="1">
    <location>
        <begin position="92"/>
        <end position="113"/>
    </location>
</feature>
<dbReference type="EMBL" id="CM000230">
    <property type="protein sequence ID" value="EAQ71632.1"/>
    <property type="molecule type" value="Genomic_DNA"/>
</dbReference>